<feature type="domain" description="Biotin carboxylation" evidence="4">
    <location>
        <begin position="1"/>
        <end position="170"/>
    </location>
</feature>
<dbReference type="PROSITE" id="PS50979">
    <property type="entry name" value="BC"/>
    <property type="match status" value="1"/>
</dbReference>
<reference evidence="6" key="1">
    <citation type="journal article" date="2019" name="Int. J. Syst. Evol. Microbiol.">
        <title>The Global Catalogue of Microorganisms (GCM) 10K type strain sequencing project: providing services to taxonomists for standard genome sequencing and annotation.</title>
        <authorList>
            <consortium name="The Broad Institute Genomics Platform"/>
            <consortium name="The Broad Institute Genome Sequencing Center for Infectious Disease"/>
            <person name="Wu L."/>
            <person name="Ma J."/>
        </authorList>
    </citation>
    <scope>NUCLEOTIDE SEQUENCE [LARGE SCALE GENOMIC DNA]</scope>
    <source>
        <strain evidence="6">NBRC 113072</strain>
    </source>
</reference>
<dbReference type="InterPro" id="IPR005482">
    <property type="entry name" value="Biotin_COase_C"/>
</dbReference>
<keyword evidence="1" id="KW-0436">Ligase</keyword>
<dbReference type="SUPFAM" id="SSF51246">
    <property type="entry name" value="Rudiment single hybrid motif"/>
    <property type="match status" value="1"/>
</dbReference>
<accession>A0ABQ6IWS9</accession>
<keyword evidence="3" id="KW-0067">ATP-binding</keyword>
<comment type="caution">
    <text evidence="5">The sequence shown here is derived from an EMBL/GenBank/DDBJ whole genome shotgun (WGS) entry which is preliminary data.</text>
</comment>
<evidence type="ECO:0000256" key="3">
    <source>
        <dbReference type="ARBA" id="ARBA00022840"/>
    </source>
</evidence>
<evidence type="ECO:0000256" key="2">
    <source>
        <dbReference type="ARBA" id="ARBA00022741"/>
    </source>
</evidence>
<dbReference type="Proteomes" id="UP001157126">
    <property type="component" value="Unassembled WGS sequence"/>
</dbReference>
<dbReference type="EMBL" id="BSUO01000001">
    <property type="protein sequence ID" value="GMA41597.1"/>
    <property type="molecule type" value="Genomic_DNA"/>
</dbReference>
<evidence type="ECO:0000313" key="6">
    <source>
        <dbReference type="Proteomes" id="UP001157126"/>
    </source>
</evidence>
<proteinExistence type="predicted"/>
<dbReference type="InterPro" id="IPR011054">
    <property type="entry name" value="Rudment_hybrid_motif"/>
</dbReference>
<evidence type="ECO:0000313" key="5">
    <source>
        <dbReference type="EMBL" id="GMA41597.1"/>
    </source>
</evidence>
<name>A0ABQ6IWS9_9MICO</name>
<dbReference type="InterPro" id="IPR011764">
    <property type="entry name" value="Biotin_carboxylation_dom"/>
</dbReference>
<dbReference type="Gene3D" id="3.30.470.20">
    <property type="entry name" value="ATP-grasp fold, B domain"/>
    <property type="match status" value="1"/>
</dbReference>
<sequence length="335" mass="36255">MRLRVDDTGEVAVVGVDAQGRPDQALLDEGMTTLLIQLRVGLLLGRPLPESLPPVDGHAFGVTLLARDPDRGGISTAPHRVRLLDLPTGVGVRGEVSPRVDDEVRGVVTTLGAWGRDRRQALERLRRAVERTAVVLDGAVTNRSALLLLLGHPDLQTGAVDDGWYGRRQADLVPPADPIALVAAAVEAYEADLASVRAEFLASASRGRPSRPEDVGARLTLDYRGADVEVVVERRNPSTYRVALTQPGGESVEVDARVDVLGRFERRLTCAGRKYRVIASEPGAAIRLEIDGLAHTVVREDGMAVRTPARPWWPTCTSRSATRYTPVICSRRSSP</sequence>
<organism evidence="5 6">
    <name type="scientific">Mobilicoccus caccae</name>
    <dbReference type="NCBI Taxonomy" id="1859295"/>
    <lineage>
        <taxon>Bacteria</taxon>
        <taxon>Bacillati</taxon>
        <taxon>Actinomycetota</taxon>
        <taxon>Actinomycetes</taxon>
        <taxon>Micrococcales</taxon>
        <taxon>Dermatophilaceae</taxon>
        <taxon>Mobilicoccus</taxon>
    </lineage>
</organism>
<keyword evidence="6" id="KW-1185">Reference proteome</keyword>
<gene>
    <name evidence="5" type="ORF">GCM10025883_36420</name>
</gene>
<evidence type="ECO:0000256" key="1">
    <source>
        <dbReference type="ARBA" id="ARBA00022598"/>
    </source>
</evidence>
<evidence type="ECO:0000259" key="4">
    <source>
        <dbReference type="PROSITE" id="PS50979"/>
    </source>
</evidence>
<protein>
    <recommendedName>
        <fullName evidence="4">Biotin carboxylation domain-containing protein</fullName>
    </recommendedName>
</protein>
<dbReference type="RefSeq" id="WP_284305142.1">
    <property type="nucleotide sequence ID" value="NZ_BSUO01000001.1"/>
</dbReference>
<keyword evidence="2" id="KW-0547">Nucleotide-binding</keyword>
<dbReference type="SMART" id="SM00878">
    <property type="entry name" value="Biotin_carb_C"/>
    <property type="match status" value="1"/>
</dbReference>